<dbReference type="InterPro" id="IPR008979">
    <property type="entry name" value="Galactose-bd-like_sf"/>
</dbReference>
<dbReference type="Pfam" id="PF00703">
    <property type="entry name" value="Glyco_hydro_2"/>
    <property type="match status" value="1"/>
</dbReference>
<dbReference type="InterPro" id="IPR006103">
    <property type="entry name" value="Glyco_hydro_2_cat"/>
</dbReference>
<dbReference type="InterPro" id="IPR006102">
    <property type="entry name" value="Ig-like_GH2"/>
</dbReference>
<dbReference type="EMBL" id="AP025739">
    <property type="protein sequence ID" value="BDI29175.1"/>
    <property type="molecule type" value="Genomic_DNA"/>
</dbReference>
<dbReference type="Gene3D" id="3.20.20.80">
    <property type="entry name" value="Glycosidases"/>
    <property type="match status" value="1"/>
</dbReference>
<keyword evidence="9" id="KW-1185">Reference proteome</keyword>
<dbReference type="RefSeq" id="WP_119324375.1">
    <property type="nucleotide sequence ID" value="NZ_AP025739.1"/>
</dbReference>
<comment type="similarity">
    <text evidence="1">Belongs to the glycosyl hydrolase 2 family.</text>
</comment>
<evidence type="ECO:0000259" key="6">
    <source>
        <dbReference type="Pfam" id="PF00703"/>
    </source>
</evidence>
<feature type="signal peptide" evidence="5">
    <location>
        <begin position="1"/>
        <end position="27"/>
    </location>
</feature>
<evidence type="ECO:0000256" key="1">
    <source>
        <dbReference type="ARBA" id="ARBA00007401"/>
    </source>
</evidence>
<dbReference type="PANTHER" id="PTHR42732">
    <property type="entry name" value="BETA-GALACTOSIDASE"/>
    <property type="match status" value="1"/>
</dbReference>
<dbReference type="InterPro" id="IPR017853">
    <property type="entry name" value="GH"/>
</dbReference>
<dbReference type="Proteomes" id="UP000287394">
    <property type="component" value="Chromosome"/>
</dbReference>
<protein>
    <submittedName>
        <fullName evidence="8">Uncharacterized protein</fullName>
    </submittedName>
</protein>
<dbReference type="SUPFAM" id="SSF49785">
    <property type="entry name" value="Galactose-binding domain-like"/>
    <property type="match status" value="1"/>
</dbReference>
<feature type="chain" id="PRO_5043557057" evidence="5">
    <location>
        <begin position="28"/>
        <end position="1727"/>
    </location>
</feature>
<dbReference type="InterPro" id="IPR051913">
    <property type="entry name" value="GH2_Domain-Containing"/>
</dbReference>
<evidence type="ECO:0000259" key="7">
    <source>
        <dbReference type="Pfam" id="PF02836"/>
    </source>
</evidence>
<sequence length="1727" mass="188976">MRQITRLLLRLLVIICAAPLLTNPAHAAAPPGYLWLEGESAQTSATVNIAGWGHKEFLSGEKWLHVSVDADKVEKEVPETGIVLRYPLTVKNAASYQIWNRIGFEFVRSPFEWRVDNGAWATVAPEQLTTDLMELDTWCEVAWVKMGAQDLAAGDHVLEIRLPRTKDAQGKIQRVLYASDALCLTAGDWTPNSHFKPDESGRTAADDAAAKNVFALPEAQGEGRRVSVDLKGQWEICRNDEQTPGEVAAPIQDFPKDPRWTAIAVPGNKNELRPDLLFAHRVWYRTRVEAPKSLAGRSFQLVFPQNNLNTTVYVNGVYCGFNKNPYARITFDLTPGMKTGTNEIWVGLRDAWYGYSANPKNPMKLRRQFNLPTSVTESGFQDLAYPIWHAFQSGILDTPTLVAAGPVYAADVFCRPSVARKSMAVDVTLSSLLPSGTHGEVICEAIEPKTGQAAHTVGRESFTMAGDQAITIGGAWTDPKLWWPDDPHLYWLRTRVEIGGKTVDVSDTPFGFREWGAKGSEFTLNGVPWHGWADLQPGATPAEWLANYRKTQQTIMRYMGTSQGGTDWMGLSPNEALNFFDANGVVVRRCGPLDGEAIGYNAIENDPDLQTLNKSPIKMDLMRNWRDQMVAQVRGERNHPSVMLWSIENEWLYINCINLYGDKMPLFEAEAKATSDAVRTVDPTRLTMTDGGGANADQSMPVHGNHYVFDSGEAVSKYPALAYDKNPTGGGRGRWTWDEKRPRFLGEDFYATGINPFDYAYFGGEDAFQGKAQARPAAALVYRMLTEGYRWAGYGAWHLWAGPENGEADQYRSQAPRAVFCRQWDWTFSGGQRVPRTLGIFNDTHSDAPIDLTWTLTLGGKQIATQTTTHHVLPGASEKFDVALALPAVATRREGTWTLALSVGGHSVFSDVKAVSVLPPGPAAARPVAAALSLGDLAVYDPKESAAAFLTSCKIPFTPLKSLTAVSTKSRVLLVGRDALTPAQSASSALAAYASGGRTVIVLEQTNPLKYQGLPAQMETAVNEGRTAFAEDLDHPALSGLRQKDFFTWGPDEVVYRSAYAKPTSGAKSLIQCHNRLGNTALAEVPAGKGLLLLSQLTLEEKLASNAVAQKLLLNLIAYGRRYQQEFRPVTTSVTSGAPLGKALDAMGVQSTKAGDPLGAITPPGARIAVIEATPAHLKTLAANMAKVKEFCAAGGWIVFNGLTPEGLADYNKIVGVDHMIRPFRRERVAFSAPRSPLTAGLTTGDIVMHSGERIFNWTSDEYVASDIFSYVLDYDDVAPFATFPNDFLANMVNGFASADGWPYIVNVPTSPDKPFEFTFHLPKPQEINEFDWTGNTFYYPTTKVTLTFDGRAADALSLATDPTNAPQVFPIAPPRAARDITMRLAAWNVVNTAPNVGVDNVSLKAKRSPEFYQTVKPMLNIGAMLEYKKGAGGIVLCNVLYKETETVAENAGKKRALLAAVLRNLKAPFGGAKNVIAGAGLQYTPLDISKQANQYRDERGWFGDKAFTFADLPTGKQTFAGVPFQIYSFPTSPVPTAVMLGGAGVPNNLSDTVRGVPIGRNADALFFLQTARIDQRRSADDIKNGRQSEMALYVVHYVDGQTASIPIRSEIDVDDYKQKTPAALPGAQIAWVKPYAGTEYSAVAYLMTWNNPRPGVKIESVDLEYGADRRGVIALLAVTAGEEPSPHSLSRESAKARERGVQRSEPKLGFAPEVRRHASTQEEMRM</sequence>
<evidence type="ECO:0000256" key="5">
    <source>
        <dbReference type="SAM" id="SignalP"/>
    </source>
</evidence>
<evidence type="ECO:0000256" key="4">
    <source>
        <dbReference type="SAM" id="MobiDB-lite"/>
    </source>
</evidence>
<keyword evidence="2" id="KW-0378">Hydrolase</keyword>
<dbReference type="SUPFAM" id="SSF51445">
    <property type="entry name" value="(Trans)glycosidases"/>
    <property type="match status" value="1"/>
</dbReference>
<dbReference type="GO" id="GO:0004553">
    <property type="term" value="F:hydrolase activity, hydrolyzing O-glycosyl compounds"/>
    <property type="evidence" value="ECO:0007669"/>
    <property type="project" value="InterPro"/>
</dbReference>
<feature type="region of interest" description="Disordered" evidence="4">
    <location>
        <begin position="1684"/>
        <end position="1727"/>
    </location>
</feature>
<dbReference type="InterPro" id="IPR013783">
    <property type="entry name" value="Ig-like_fold"/>
</dbReference>
<dbReference type="GO" id="GO:0005975">
    <property type="term" value="P:carbohydrate metabolic process"/>
    <property type="evidence" value="ECO:0007669"/>
    <property type="project" value="InterPro"/>
</dbReference>
<accession>A0A402D4C4</accession>
<dbReference type="PROSITE" id="PS00608">
    <property type="entry name" value="GLYCOSYL_HYDROL_F2_2"/>
    <property type="match status" value="1"/>
</dbReference>
<dbReference type="Gene3D" id="2.60.120.260">
    <property type="entry name" value="Galactose-binding domain-like"/>
    <property type="match status" value="1"/>
</dbReference>
<dbReference type="InterPro" id="IPR023232">
    <property type="entry name" value="Glyco_hydro_2_AS"/>
</dbReference>
<dbReference type="SUPFAM" id="SSF49303">
    <property type="entry name" value="beta-Galactosidase/glucuronidase domain"/>
    <property type="match status" value="1"/>
</dbReference>
<feature type="compositionally biased region" description="Basic and acidic residues" evidence="4">
    <location>
        <begin position="1714"/>
        <end position="1727"/>
    </location>
</feature>
<feature type="compositionally biased region" description="Basic and acidic residues" evidence="4">
    <location>
        <begin position="1690"/>
        <end position="1707"/>
    </location>
</feature>
<dbReference type="KEGG" id="ccot:CCAX7_12260"/>
<keyword evidence="5" id="KW-0732">Signal</keyword>
<evidence type="ECO:0000256" key="3">
    <source>
        <dbReference type="ARBA" id="ARBA00023295"/>
    </source>
</evidence>
<dbReference type="Gene3D" id="2.60.40.10">
    <property type="entry name" value="Immunoglobulins"/>
    <property type="match status" value="1"/>
</dbReference>
<dbReference type="InterPro" id="IPR036156">
    <property type="entry name" value="Beta-gal/glucu_dom_sf"/>
</dbReference>
<reference evidence="8 9" key="1">
    <citation type="journal article" date="2019" name="Int. J. Syst. Evol. Microbiol.">
        <title>Capsulimonas corticalis gen. nov., sp. nov., an aerobic capsulated bacterium, of a novel bacterial order, Capsulimonadales ord. nov., of the class Armatimonadia of the phylum Armatimonadetes.</title>
        <authorList>
            <person name="Li J."/>
            <person name="Kudo C."/>
            <person name="Tonouchi A."/>
        </authorList>
    </citation>
    <scope>NUCLEOTIDE SEQUENCE [LARGE SCALE GENOMIC DNA]</scope>
    <source>
        <strain evidence="8 9">AX-7</strain>
    </source>
</reference>
<feature type="domain" description="Glycoside hydrolase family 2 catalytic" evidence="7">
    <location>
        <begin position="576"/>
        <end position="693"/>
    </location>
</feature>
<evidence type="ECO:0000256" key="2">
    <source>
        <dbReference type="ARBA" id="ARBA00022801"/>
    </source>
</evidence>
<evidence type="ECO:0000313" key="8">
    <source>
        <dbReference type="EMBL" id="BDI29175.1"/>
    </source>
</evidence>
<name>A0A402D4C4_9BACT</name>
<gene>
    <name evidence="8" type="ORF">CCAX7_12260</name>
</gene>
<dbReference type="Pfam" id="PF02836">
    <property type="entry name" value="Glyco_hydro_2_C"/>
    <property type="match status" value="1"/>
</dbReference>
<dbReference type="PANTHER" id="PTHR42732:SF1">
    <property type="entry name" value="BETA-MANNOSIDASE"/>
    <property type="match status" value="1"/>
</dbReference>
<keyword evidence="3" id="KW-0326">Glycosidase</keyword>
<feature type="domain" description="Glycoside hydrolase family 2 immunoglobulin-like beta-sandwich" evidence="6">
    <location>
        <begin position="408"/>
        <end position="513"/>
    </location>
</feature>
<dbReference type="OrthoDB" id="223017at2"/>
<proteinExistence type="inferred from homology"/>
<organism evidence="8 9">
    <name type="scientific">Capsulimonas corticalis</name>
    <dbReference type="NCBI Taxonomy" id="2219043"/>
    <lineage>
        <taxon>Bacteria</taxon>
        <taxon>Bacillati</taxon>
        <taxon>Armatimonadota</taxon>
        <taxon>Armatimonadia</taxon>
        <taxon>Capsulimonadales</taxon>
        <taxon>Capsulimonadaceae</taxon>
        <taxon>Capsulimonas</taxon>
    </lineage>
</organism>
<evidence type="ECO:0000313" key="9">
    <source>
        <dbReference type="Proteomes" id="UP000287394"/>
    </source>
</evidence>